<proteinExistence type="predicted"/>
<dbReference type="EMBL" id="CADIKF010000020">
    <property type="protein sequence ID" value="CAB3758213.1"/>
    <property type="molecule type" value="Genomic_DNA"/>
</dbReference>
<dbReference type="AlphaFoldDB" id="A0A6J5DW70"/>
<keyword evidence="1" id="KW-0812">Transmembrane</keyword>
<evidence type="ECO:0000313" key="3">
    <source>
        <dbReference type="Proteomes" id="UP000494329"/>
    </source>
</evidence>
<gene>
    <name evidence="2" type="ORF">LMG29739_02877</name>
</gene>
<protein>
    <recommendedName>
        <fullName evidence="4">Glycosyltransferase subfamily 4-like N-terminal domain-containing protein</fullName>
    </recommendedName>
</protein>
<sequence length="399" mass="44706">MLDIAPDDASGAGAQRRTAQARVMDASAGAAAVKAAGAAQRVRVLFSPFTNTTNPYIDIVKRVLTQVGYDVEPLSARGLLRGGFAHLFSTKTVLVFHWLELRPFRRKGTRTLLSPVGCLVFAFYCLVICIGRAKVVYFVHDHAVHDTVGLIRRMSMKLMAFVRGLADARVVHAPTFEGKYRARYLPHPLYWDVPGYEATPRAHDDGAASADSPPLFAMLGTIRPYKDLAAVLDVWPEECKLEIAGNGSADYVKTLHDVMDRRALNDTVTIDARFLSDQEFEQRISRTDVLVLPHVADSMLVSGAFFEAIGRVPMLIARATPFMVWAAKKFDNVLLFDRIEQLPELVRYAQRNWQGAARQDKRELAMREFGWLACCRHYRQFFDAVVSGTLADDERSSFY</sequence>
<keyword evidence="3" id="KW-1185">Reference proteome</keyword>
<name>A0A6J5DW70_9BURK</name>
<dbReference type="Proteomes" id="UP000494329">
    <property type="component" value="Unassembled WGS sequence"/>
</dbReference>
<dbReference type="RefSeq" id="WP_246270264.1">
    <property type="nucleotide sequence ID" value="NZ_CADIKF010000020.1"/>
</dbReference>
<evidence type="ECO:0000313" key="2">
    <source>
        <dbReference type="EMBL" id="CAB3758213.1"/>
    </source>
</evidence>
<organism evidence="2 3">
    <name type="scientific">Paraburkholderia solisilvae</name>
    <dbReference type="NCBI Taxonomy" id="624376"/>
    <lineage>
        <taxon>Bacteria</taxon>
        <taxon>Pseudomonadati</taxon>
        <taxon>Pseudomonadota</taxon>
        <taxon>Betaproteobacteria</taxon>
        <taxon>Burkholderiales</taxon>
        <taxon>Burkholderiaceae</taxon>
        <taxon>Paraburkholderia</taxon>
    </lineage>
</organism>
<evidence type="ECO:0008006" key="4">
    <source>
        <dbReference type="Google" id="ProtNLM"/>
    </source>
</evidence>
<keyword evidence="1" id="KW-1133">Transmembrane helix</keyword>
<dbReference type="SUPFAM" id="SSF53756">
    <property type="entry name" value="UDP-Glycosyltransferase/glycogen phosphorylase"/>
    <property type="match status" value="1"/>
</dbReference>
<feature type="transmembrane region" description="Helical" evidence="1">
    <location>
        <begin position="112"/>
        <end position="133"/>
    </location>
</feature>
<reference evidence="2 3" key="1">
    <citation type="submission" date="2020-04" db="EMBL/GenBank/DDBJ databases">
        <authorList>
            <person name="De Canck E."/>
        </authorList>
    </citation>
    <scope>NUCLEOTIDE SEQUENCE [LARGE SCALE GENOMIC DNA]</scope>
    <source>
        <strain evidence="2 3">LMG 29739</strain>
    </source>
</reference>
<accession>A0A6J5DW70</accession>
<keyword evidence="1" id="KW-0472">Membrane</keyword>
<dbReference type="Gene3D" id="3.40.50.2000">
    <property type="entry name" value="Glycogen Phosphorylase B"/>
    <property type="match status" value="1"/>
</dbReference>
<evidence type="ECO:0000256" key="1">
    <source>
        <dbReference type="SAM" id="Phobius"/>
    </source>
</evidence>